<dbReference type="Proteomes" id="UP000189295">
    <property type="component" value="Unassembled WGS sequence"/>
</dbReference>
<protein>
    <submittedName>
        <fullName evidence="1">Uncharacterized protein</fullName>
    </submittedName>
</protein>
<evidence type="ECO:0000313" key="2">
    <source>
        <dbReference type="Proteomes" id="UP000189295"/>
    </source>
</evidence>
<dbReference type="AlphaFoldDB" id="A0A1V2KIR2"/>
<name>A0A1V2KIR2_PSECE</name>
<gene>
    <name evidence="1" type="ORF">BLL36_02860</name>
</gene>
<dbReference type="EMBL" id="MNPW01000001">
    <property type="protein sequence ID" value="ONH57627.1"/>
    <property type="molecule type" value="Genomic_DNA"/>
</dbReference>
<organism evidence="1 2">
    <name type="scientific">Pseudomonas cedrina subsp. cedrina</name>
    <dbReference type="NCBI Taxonomy" id="76762"/>
    <lineage>
        <taxon>Bacteria</taxon>
        <taxon>Pseudomonadati</taxon>
        <taxon>Pseudomonadota</taxon>
        <taxon>Gammaproteobacteria</taxon>
        <taxon>Pseudomonadales</taxon>
        <taxon>Pseudomonadaceae</taxon>
        <taxon>Pseudomonas</taxon>
    </lineage>
</organism>
<sequence>MKKRPVASIWRGVETIENLVQAFQLHEFIRFGLGPDWAALQQVIADLPQIVAYFFERRGAIKWGWDHSEAP</sequence>
<accession>A0A1V2KIR2</accession>
<reference evidence="1 2" key="1">
    <citation type="submission" date="2016-10" db="EMBL/GenBank/DDBJ databases">
        <title>Pseudomonas lactis sp. nov. and Pseudomonas paralactis sp. nov., isolated from bovine raw milk.</title>
        <authorList>
            <person name="Von Neubeck M."/>
            <person name="Huptas C."/>
            <person name="Glueck C."/>
            <person name="Krewinkel M."/>
            <person name="Stoeckel M."/>
            <person name="Stressler T."/>
            <person name="Fischer L."/>
            <person name="Hinrichs J."/>
            <person name="Scherer S."/>
            <person name="Wenning M."/>
        </authorList>
    </citation>
    <scope>NUCLEOTIDE SEQUENCE [LARGE SCALE GENOMIC DNA]</scope>
    <source>
        <strain evidence="1 2">DSM 17516</strain>
    </source>
</reference>
<proteinExistence type="predicted"/>
<evidence type="ECO:0000313" key="1">
    <source>
        <dbReference type="EMBL" id="ONH57627.1"/>
    </source>
</evidence>
<comment type="caution">
    <text evidence="1">The sequence shown here is derived from an EMBL/GenBank/DDBJ whole genome shotgun (WGS) entry which is preliminary data.</text>
</comment>